<evidence type="ECO:0000256" key="2">
    <source>
        <dbReference type="ARBA" id="ARBA00023125"/>
    </source>
</evidence>
<dbReference type="SUPFAM" id="SSF46785">
    <property type="entry name" value="Winged helix' DNA-binding domain"/>
    <property type="match status" value="1"/>
</dbReference>
<dbReference type="SMART" id="SM00866">
    <property type="entry name" value="UTRA"/>
    <property type="match status" value="1"/>
</dbReference>
<dbReference type="InterPro" id="IPR000524">
    <property type="entry name" value="Tscrpt_reg_HTH_GntR"/>
</dbReference>
<dbReference type="EMBL" id="SMMX01000002">
    <property type="protein sequence ID" value="TDA22889.1"/>
    <property type="molecule type" value="Genomic_DNA"/>
</dbReference>
<dbReference type="SMART" id="SM00345">
    <property type="entry name" value="HTH_GNTR"/>
    <property type="match status" value="1"/>
</dbReference>
<keyword evidence="6" id="KW-1185">Reference proteome</keyword>
<sequence>MNQFSKESIDKNTPVPMYYQLKKIILDMIREGKLKPGDMIPTELELSDIFGISRTTTRQAIMELVMEGQLYRIKSKGTFVAEKRVIQDFTNVIRASHNLLQSQNVKMTTKVLELSVIKANDLVSKMLQLMEGEDVIHLRRLRFVNDEPNVLADAYLPICCRGMLDMDMNKTGLYEFLDKEAETTPVKAVRELEAVSAEESEAELLGIKEGDSIQLTTSVTYTADGKPIEYSIAKFRGDRNVFRCDVNI</sequence>
<dbReference type="GO" id="GO:0003677">
    <property type="term" value="F:DNA binding"/>
    <property type="evidence" value="ECO:0007669"/>
    <property type="project" value="UniProtKB-KW"/>
</dbReference>
<evidence type="ECO:0000256" key="1">
    <source>
        <dbReference type="ARBA" id="ARBA00023015"/>
    </source>
</evidence>
<comment type="caution">
    <text evidence="5">The sequence shown here is derived from an EMBL/GenBank/DDBJ whole genome shotgun (WGS) entry which is preliminary data.</text>
</comment>
<evidence type="ECO:0000313" key="6">
    <source>
        <dbReference type="Proteomes" id="UP000295710"/>
    </source>
</evidence>
<dbReference type="Pfam" id="PF00392">
    <property type="entry name" value="GntR"/>
    <property type="match status" value="1"/>
</dbReference>
<keyword evidence="3" id="KW-0804">Transcription</keyword>
<dbReference type="PROSITE" id="PS50949">
    <property type="entry name" value="HTH_GNTR"/>
    <property type="match status" value="1"/>
</dbReference>
<dbReference type="Gene3D" id="1.10.10.10">
    <property type="entry name" value="Winged helix-like DNA-binding domain superfamily/Winged helix DNA-binding domain"/>
    <property type="match status" value="1"/>
</dbReference>
<name>A0A4R4FJ53_9FIRM</name>
<gene>
    <name evidence="5" type="ORF">E1963_02015</name>
</gene>
<dbReference type="GO" id="GO:0045892">
    <property type="term" value="P:negative regulation of DNA-templated transcription"/>
    <property type="evidence" value="ECO:0007669"/>
    <property type="project" value="TreeGrafter"/>
</dbReference>
<reference evidence="5 6" key="1">
    <citation type="journal article" date="2016" name="Nat. Microbiol.">
        <title>The Mouse Intestinal Bacterial Collection (miBC) provides host-specific insight into cultured diversity and functional potential of the gut microbiota.</title>
        <authorList>
            <person name="Lagkouvardos I."/>
            <person name="Pukall R."/>
            <person name="Abt B."/>
            <person name="Foesel B.U."/>
            <person name="Meier-Kolthoff J.P."/>
            <person name="Kumar N."/>
            <person name="Bresciani A."/>
            <person name="Martinez I."/>
            <person name="Just S."/>
            <person name="Ziegler C."/>
            <person name="Brugiroux S."/>
            <person name="Garzetti D."/>
            <person name="Wenning M."/>
            <person name="Bui T.P."/>
            <person name="Wang J."/>
            <person name="Hugenholtz F."/>
            <person name="Plugge C.M."/>
            <person name="Peterson D.A."/>
            <person name="Hornef M.W."/>
            <person name="Baines J.F."/>
            <person name="Smidt H."/>
            <person name="Walter J."/>
            <person name="Kristiansen K."/>
            <person name="Nielsen H.B."/>
            <person name="Haller D."/>
            <person name="Overmann J."/>
            <person name="Stecher B."/>
            <person name="Clavel T."/>
        </authorList>
    </citation>
    <scope>NUCLEOTIDE SEQUENCE [LARGE SCALE GENOMIC DNA]</scope>
    <source>
        <strain evidence="5 6">DSM 28560</strain>
    </source>
</reference>
<keyword evidence="1" id="KW-0805">Transcription regulation</keyword>
<dbReference type="PRINTS" id="PR00035">
    <property type="entry name" value="HTHGNTR"/>
</dbReference>
<dbReference type="RefSeq" id="WP_132274635.1">
    <property type="nucleotide sequence ID" value="NZ_JAOBST010000006.1"/>
</dbReference>
<dbReference type="InterPro" id="IPR028978">
    <property type="entry name" value="Chorismate_lyase_/UTRA_dom_sf"/>
</dbReference>
<dbReference type="AlphaFoldDB" id="A0A4R4FJ53"/>
<dbReference type="InterPro" id="IPR050679">
    <property type="entry name" value="Bact_HTH_transcr_reg"/>
</dbReference>
<dbReference type="InterPro" id="IPR011663">
    <property type="entry name" value="UTRA"/>
</dbReference>
<dbReference type="Proteomes" id="UP000295710">
    <property type="component" value="Unassembled WGS sequence"/>
</dbReference>
<evidence type="ECO:0000256" key="3">
    <source>
        <dbReference type="ARBA" id="ARBA00023163"/>
    </source>
</evidence>
<accession>A0A4R4FJ53</accession>
<keyword evidence="2" id="KW-0238">DNA-binding</keyword>
<dbReference type="PANTHER" id="PTHR44846">
    <property type="entry name" value="MANNOSYL-D-GLYCERATE TRANSPORT/METABOLISM SYSTEM REPRESSOR MNGR-RELATED"/>
    <property type="match status" value="1"/>
</dbReference>
<feature type="domain" description="HTH gntR-type" evidence="4">
    <location>
        <begin position="15"/>
        <end position="83"/>
    </location>
</feature>
<evidence type="ECO:0000313" key="5">
    <source>
        <dbReference type="EMBL" id="TDA22889.1"/>
    </source>
</evidence>
<dbReference type="GO" id="GO:0003700">
    <property type="term" value="F:DNA-binding transcription factor activity"/>
    <property type="evidence" value="ECO:0007669"/>
    <property type="project" value="InterPro"/>
</dbReference>
<dbReference type="SUPFAM" id="SSF64288">
    <property type="entry name" value="Chorismate lyase-like"/>
    <property type="match status" value="1"/>
</dbReference>
<dbReference type="Pfam" id="PF07702">
    <property type="entry name" value="UTRA"/>
    <property type="match status" value="1"/>
</dbReference>
<dbReference type="CDD" id="cd07377">
    <property type="entry name" value="WHTH_GntR"/>
    <property type="match status" value="1"/>
</dbReference>
<organism evidence="5 6">
    <name type="scientific">Extibacter muris</name>
    <dbReference type="NCBI Taxonomy" id="1796622"/>
    <lineage>
        <taxon>Bacteria</taxon>
        <taxon>Bacillati</taxon>
        <taxon>Bacillota</taxon>
        <taxon>Clostridia</taxon>
        <taxon>Lachnospirales</taxon>
        <taxon>Lachnospiraceae</taxon>
        <taxon>Extibacter</taxon>
    </lineage>
</organism>
<evidence type="ECO:0000259" key="4">
    <source>
        <dbReference type="PROSITE" id="PS50949"/>
    </source>
</evidence>
<dbReference type="Gene3D" id="3.40.1410.10">
    <property type="entry name" value="Chorismate lyase-like"/>
    <property type="match status" value="1"/>
</dbReference>
<dbReference type="InterPro" id="IPR036388">
    <property type="entry name" value="WH-like_DNA-bd_sf"/>
</dbReference>
<dbReference type="PANTHER" id="PTHR44846:SF1">
    <property type="entry name" value="MANNOSYL-D-GLYCERATE TRANSPORT_METABOLISM SYSTEM REPRESSOR MNGR-RELATED"/>
    <property type="match status" value="1"/>
</dbReference>
<proteinExistence type="predicted"/>
<protein>
    <submittedName>
        <fullName evidence="5">GntR family transcriptional regulator</fullName>
    </submittedName>
</protein>
<dbReference type="InterPro" id="IPR036390">
    <property type="entry name" value="WH_DNA-bd_sf"/>
</dbReference>